<feature type="signal peptide" evidence="9">
    <location>
        <begin position="1"/>
        <end position="22"/>
    </location>
</feature>
<dbReference type="InterPro" id="IPR051544">
    <property type="entry name" value="TPS_OM_transporter"/>
</dbReference>
<evidence type="ECO:0000313" key="12">
    <source>
        <dbReference type="Proteomes" id="UP000013190"/>
    </source>
</evidence>
<evidence type="ECO:0000256" key="8">
    <source>
        <dbReference type="ARBA" id="ARBA00023237"/>
    </source>
</evidence>
<gene>
    <name evidence="11" type="ORF">F992_02408</name>
</gene>
<comment type="caution">
    <text evidence="11">The sequence shown here is derived from an EMBL/GenBank/DDBJ whole genome shotgun (WGS) entry which is preliminary data.</text>
</comment>
<dbReference type="InterPro" id="IPR005565">
    <property type="entry name" value="Hemolysn_activator_HlyB_C"/>
</dbReference>
<name>A0ABN0JND3_9GAMM</name>
<evidence type="ECO:0000256" key="5">
    <source>
        <dbReference type="ARBA" id="ARBA00022692"/>
    </source>
</evidence>
<dbReference type="Pfam" id="PF08479">
    <property type="entry name" value="POTRA_2"/>
    <property type="match status" value="1"/>
</dbReference>
<dbReference type="RefSeq" id="WP_004662942.1">
    <property type="nucleotide sequence ID" value="NZ_BMDV01000001.1"/>
</dbReference>
<evidence type="ECO:0000256" key="4">
    <source>
        <dbReference type="ARBA" id="ARBA00022452"/>
    </source>
</evidence>
<keyword evidence="4" id="KW-1134">Transmembrane beta strand</keyword>
<dbReference type="Gene3D" id="3.10.20.310">
    <property type="entry name" value="membrane protein fhac"/>
    <property type="match status" value="1"/>
</dbReference>
<accession>A0ABN0JND3</accession>
<keyword evidence="7" id="KW-0472">Membrane</keyword>
<dbReference type="Pfam" id="PF03865">
    <property type="entry name" value="ShlB"/>
    <property type="match status" value="1"/>
</dbReference>
<comment type="subcellular location">
    <subcellularLocation>
        <location evidence="1">Cell outer membrane</location>
    </subcellularLocation>
</comment>
<organism evidence="11 12">
    <name type="scientific">Acinetobacter modestus</name>
    <dbReference type="NCBI Taxonomy" id="1776740"/>
    <lineage>
        <taxon>Bacteria</taxon>
        <taxon>Pseudomonadati</taxon>
        <taxon>Pseudomonadota</taxon>
        <taxon>Gammaproteobacteria</taxon>
        <taxon>Moraxellales</taxon>
        <taxon>Moraxellaceae</taxon>
        <taxon>Acinetobacter</taxon>
    </lineage>
</organism>
<evidence type="ECO:0000256" key="7">
    <source>
        <dbReference type="ARBA" id="ARBA00023136"/>
    </source>
</evidence>
<comment type="similarity">
    <text evidence="2">Belongs to the TPS (TC 1.B.20) family.</text>
</comment>
<evidence type="ECO:0000256" key="9">
    <source>
        <dbReference type="SAM" id="SignalP"/>
    </source>
</evidence>
<dbReference type="GeneID" id="92835780"/>
<reference evidence="11 12" key="2">
    <citation type="journal article" date="2016" name="Int. J. Syst. Evol. Microbiol.">
        <title>Taxonomy of haemolytic and/or proteolytic strains of the genus Acinetobacter with the proposal of Acinetobacter courvalinii sp. nov. (genomic species 14 sensu Bouvet &amp; Jeanjean), Acinetobacter dispersus sp. nov. (genomic species 17), Acinetobacter modestus sp. nov., Acinetobacter proteolyticus sp. nov. and Acinetobacter vivianii sp. nov.</title>
        <authorList>
            <person name="Nemec A."/>
            <person name="Radolfova-Krizova L."/>
            <person name="Maixnerova M."/>
            <person name="Vrestiakova E."/>
            <person name="Jezek P."/>
            <person name="Sedo O."/>
        </authorList>
    </citation>
    <scope>NUCLEOTIDE SEQUENCE [LARGE SCALE GENOMIC DNA]</scope>
    <source>
        <strain evidence="11 12">NIPH 236</strain>
    </source>
</reference>
<dbReference type="PANTHER" id="PTHR34597:SF1">
    <property type="entry name" value="HEME_HEMOPEXIN TRANSPORTER PROTEIN HUXB"/>
    <property type="match status" value="1"/>
</dbReference>
<dbReference type="PROSITE" id="PS51779">
    <property type="entry name" value="POTRA"/>
    <property type="match status" value="1"/>
</dbReference>
<proteinExistence type="inferred from homology"/>
<evidence type="ECO:0000256" key="1">
    <source>
        <dbReference type="ARBA" id="ARBA00004442"/>
    </source>
</evidence>
<keyword evidence="3" id="KW-0813">Transport</keyword>
<feature type="chain" id="PRO_5047199131" description="POTRA domain-containing protein" evidence="9">
    <location>
        <begin position="23"/>
        <end position="557"/>
    </location>
</feature>
<sequence>MLYPKTTLLMSMLSLSSFSVFADNVPNAGLLLQQQTIQQYQPQAEVNIEQPAQIQIAQADAQQQVKVEQIVITGNQSISTADLHALVADAETKMLTLADLQQLTKRITAYYQQHGYPYSRAYLPVQSLKNGVVKIAILEAKYDRIIINNQTKTSPQLILAILQPLQPGNIIDSATLQQQLKLLNRLDGIQTRNIISAGRYAGTSDLTIDIQPTSSLAGYVGLDNYGNEYTHEVRLNAGVAVNNALRLGDRLTVDGMTSGNLNFGRLGYEATINGIGTRLGASYSDLAYELGKEYKALDATGTAQQISVWLNQPILLNNRSEVILGVQYDHKRLKDDINVAEIYRDRNIDVGRIRLDASQYDDFAGGGLTQLGVATDIGRVNFKNAMAELGDQATAKTQGEFVSAFMNVSRLQNLNGSKTQIYAALQAQYSPDNLDSAQQFSVGGASNIAGYKNSALSGSTGYYVLSELRQSLYASAQNQLAAKIYVDTATVKHQAREWGGLTGKNIEQISSAGFGLNWSNVMQWQAALTVGFPIGSQPDSIDKRNDVEAWLNLSKRF</sequence>
<dbReference type="Gene3D" id="2.40.160.50">
    <property type="entry name" value="membrane protein fhac: a member of the omp85/tpsb transporter family"/>
    <property type="match status" value="1"/>
</dbReference>
<keyword evidence="12" id="KW-1185">Reference proteome</keyword>
<keyword evidence="8" id="KW-0998">Cell outer membrane</keyword>
<evidence type="ECO:0000256" key="2">
    <source>
        <dbReference type="ARBA" id="ARBA00009055"/>
    </source>
</evidence>
<protein>
    <recommendedName>
        <fullName evidence="10">POTRA domain-containing protein</fullName>
    </recommendedName>
</protein>
<keyword evidence="9" id="KW-0732">Signal</keyword>
<evidence type="ECO:0000256" key="3">
    <source>
        <dbReference type="ARBA" id="ARBA00022448"/>
    </source>
</evidence>
<dbReference type="InterPro" id="IPR034746">
    <property type="entry name" value="POTRA"/>
</dbReference>
<evidence type="ECO:0000259" key="10">
    <source>
        <dbReference type="PROSITE" id="PS51779"/>
    </source>
</evidence>
<evidence type="ECO:0000256" key="6">
    <source>
        <dbReference type="ARBA" id="ARBA00022927"/>
    </source>
</evidence>
<dbReference type="Proteomes" id="UP000013190">
    <property type="component" value="Unassembled WGS sequence"/>
</dbReference>
<dbReference type="InterPro" id="IPR013686">
    <property type="entry name" value="Polypept-transport_assoc_ShlB"/>
</dbReference>
<dbReference type="PANTHER" id="PTHR34597">
    <property type="entry name" value="SLR1661 PROTEIN"/>
    <property type="match status" value="1"/>
</dbReference>
<keyword evidence="6" id="KW-0653">Protein transport</keyword>
<keyword evidence="5" id="KW-0812">Transmembrane</keyword>
<dbReference type="EMBL" id="APOJ01000025">
    <property type="protein sequence ID" value="ENU26857.1"/>
    <property type="molecule type" value="Genomic_DNA"/>
</dbReference>
<feature type="domain" description="POTRA" evidence="10">
    <location>
        <begin position="65"/>
        <end position="140"/>
    </location>
</feature>
<evidence type="ECO:0000313" key="11">
    <source>
        <dbReference type="EMBL" id="ENU26857.1"/>
    </source>
</evidence>
<reference evidence="12" key="1">
    <citation type="submission" date="2013-02" db="EMBL/GenBank/DDBJ databases">
        <title>The Genome Sequence of Acinetobacter sp. NIPH 236.</title>
        <authorList>
            <consortium name="The Broad Institute Genome Sequencing Platform"/>
            <consortium name="The Broad Institute Genome Sequencing Center for Infectious Disease"/>
            <person name="Cerqueira G."/>
            <person name="Feldgarden M."/>
            <person name="Courvalin P."/>
            <person name="Perichon B."/>
            <person name="Grillot-Courvalin C."/>
            <person name="Clermont D."/>
            <person name="Rocha E."/>
            <person name="Yoon E.-J."/>
            <person name="Nemec A."/>
            <person name="Walker B."/>
            <person name="Young S.K."/>
            <person name="Zeng Q."/>
            <person name="Gargeya S."/>
            <person name="Fitzgerald M."/>
            <person name="Haas B."/>
            <person name="Abouelleil A."/>
            <person name="Alvarado L."/>
            <person name="Arachchi H.M."/>
            <person name="Berlin A.M."/>
            <person name="Chapman S.B."/>
            <person name="Dewar J."/>
            <person name="Goldberg J."/>
            <person name="Griggs A."/>
            <person name="Gujja S."/>
            <person name="Hansen M."/>
            <person name="Howarth C."/>
            <person name="Imamovic A."/>
            <person name="Larimer J."/>
            <person name="McCowan C."/>
            <person name="Murphy C."/>
            <person name="Neiman D."/>
            <person name="Pearson M."/>
            <person name="Priest M."/>
            <person name="Roberts A."/>
            <person name="Saif S."/>
            <person name="Shea T."/>
            <person name="Sisk P."/>
            <person name="Sykes S."/>
            <person name="Wortman J."/>
            <person name="Nusbaum C."/>
            <person name="Birren B."/>
        </authorList>
    </citation>
    <scope>NUCLEOTIDE SEQUENCE [LARGE SCALE GENOMIC DNA]</scope>
    <source>
        <strain evidence="12">NIPH 236</strain>
    </source>
</reference>